<accession>A0A4Z0AMY0</accession>
<dbReference type="PANTHER" id="PTHR43745">
    <property type="entry name" value="NITROREDUCTASE MJ1384-RELATED"/>
    <property type="match status" value="1"/>
</dbReference>
<feature type="domain" description="Nitroreductase" evidence="1">
    <location>
        <begin position="154"/>
        <end position="341"/>
    </location>
</feature>
<sequence>MLTAKTKWLSNDVFLVFKEGTAYLWDYRNHVQYQISVDEFERLVSFSAGDIVTDTPDDISIDASGILLEVKPTDEWGWDVLSKIFHVGTSHPCSPTPDNPEMYIEYAKNYLDFCKSIHKSEPEISLVKGGERTLLPPPNISAIQKSSLWETLLARHTCRDFFDKSVSILSLATILYGTLADKKETEYDAPVGAQKFGFRRTSPSAGGLQATEGYVWVRNVEDLAPGIYHYISEQHTLEKVRDLPSEVISTYLCGQHWANNLAFAIFFTSRFDKLWWKYPHSRAYRPMLLDVGHLSQTANLLITALGLHPWLTGYFHDKEINELLEVNLPSEQVIFLVGAGHGTGSSYTKEVRELLDGV</sequence>
<dbReference type="Gene3D" id="3.40.109.10">
    <property type="entry name" value="NADH Oxidase"/>
    <property type="match status" value="1"/>
</dbReference>
<dbReference type="InterPro" id="IPR052544">
    <property type="entry name" value="Bacteriocin_Proc_Enz"/>
</dbReference>
<dbReference type="PANTHER" id="PTHR43745:SF2">
    <property type="entry name" value="NITROREDUCTASE MJ1384-RELATED"/>
    <property type="match status" value="1"/>
</dbReference>
<dbReference type="SUPFAM" id="SSF55469">
    <property type="entry name" value="FMN-dependent nitroreductase-like"/>
    <property type="match status" value="1"/>
</dbReference>
<dbReference type="Proteomes" id="UP000297391">
    <property type="component" value="Unassembled WGS sequence"/>
</dbReference>
<evidence type="ECO:0000313" key="3">
    <source>
        <dbReference type="Proteomes" id="UP000297391"/>
    </source>
</evidence>
<evidence type="ECO:0000259" key="1">
    <source>
        <dbReference type="Pfam" id="PF00881"/>
    </source>
</evidence>
<dbReference type="AlphaFoldDB" id="A0A4Z0AMY0"/>
<evidence type="ECO:0000313" key="2">
    <source>
        <dbReference type="EMBL" id="TFY87780.1"/>
    </source>
</evidence>
<comment type="caution">
    <text evidence="2">The sequence shown here is derived from an EMBL/GenBank/DDBJ whole genome shotgun (WGS) entry which is preliminary data.</text>
</comment>
<proteinExistence type="predicted"/>
<dbReference type="InterPro" id="IPR029479">
    <property type="entry name" value="Nitroreductase"/>
</dbReference>
<dbReference type="EMBL" id="QUZU01000021">
    <property type="protein sequence ID" value="TFY87780.1"/>
    <property type="molecule type" value="Genomic_DNA"/>
</dbReference>
<name>A0A4Z0AMY0_9PSED</name>
<protein>
    <submittedName>
        <fullName evidence="2">SagB/ThcOx family dehydrogenase</fullName>
    </submittedName>
</protein>
<organism evidence="2 3">
    <name type="scientific">Pseudomonas kairouanensis</name>
    <dbReference type="NCBI Taxonomy" id="2293832"/>
    <lineage>
        <taxon>Bacteria</taxon>
        <taxon>Pseudomonadati</taxon>
        <taxon>Pseudomonadota</taxon>
        <taxon>Gammaproteobacteria</taxon>
        <taxon>Pseudomonadales</taxon>
        <taxon>Pseudomonadaceae</taxon>
        <taxon>Pseudomonas</taxon>
    </lineage>
</organism>
<dbReference type="CDD" id="cd02142">
    <property type="entry name" value="McbC_SagB-like_oxidoreductase"/>
    <property type="match status" value="1"/>
</dbReference>
<gene>
    <name evidence="2" type="ORF">DYL59_17225</name>
</gene>
<reference evidence="2 3" key="1">
    <citation type="journal article" date="2019" name="Syst. Appl. Microbiol.">
        <title>New species of pathogenic Pseudomonas isolated from citrus in Tunisia: Proposal of Pseudomonas kairouanensis sp. nov. and Pseudomonas nabeulensis sp. nov.</title>
        <authorList>
            <person name="Oueslati M."/>
            <person name="Mulet M."/>
            <person name="Gomila M."/>
            <person name="Berge O."/>
            <person name="Hajlaoui M.R."/>
            <person name="Lalucat J."/>
            <person name="Sadfi-Zouaoui N."/>
            <person name="Garcia-Valdes E."/>
        </authorList>
    </citation>
    <scope>NUCLEOTIDE SEQUENCE [LARGE SCALE GENOMIC DNA]</scope>
    <source>
        <strain evidence="2 3">KC12</strain>
    </source>
</reference>
<dbReference type="OrthoDB" id="3723182at2"/>
<dbReference type="GO" id="GO:0016491">
    <property type="term" value="F:oxidoreductase activity"/>
    <property type="evidence" value="ECO:0007669"/>
    <property type="project" value="InterPro"/>
</dbReference>
<dbReference type="Pfam" id="PF00881">
    <property type="entry name" value="Nitroreductase"/>
    <property type="match status" value="1"/>
</dbReference>
<keyword evidence="3" id="KW-1185">Reference proteome</keyword>
<dbReference type="InterPro" id="IPR000415">
    <property type="entry name" value="Nitroreductase-like"/>
</dbReference>
<dbReference type="RefSeq" id="WP_135290223.1">
    <property type="nucleotide sequence ID" value="NZ_QUZU01000021.1"/>
</dbReference>
<dbReference type="InterPro" id="IPR020051">
    <property type="entry name" value="SagB-type_dehydrogenase"/>
</dbReference>
<dbReference type="NCBIfam" id="TIGR03605">
    <property type="entry name" value="antibiot_sagB"/>
    <property type="match status" value="1"/>
</dbReference>